<gene>
    <name evidence="1" type="ORF">MEUPH1_LOCUS7119</name>
</gene>
<name>A0AAV0W4I3_9HEMI</name>
<protein>
    <submittedName>
        <fullName evidence="1">Uncharacterized protein</fullName>
    </submittedName>
</protein>
<sequence length="104" mass="12071">MADKATKNAIAIHSATTVQLVTKQDVVPLIKLYCTNMWQINWDFVCTQLHEIKQNVLIWPHPTNLPRKFEVILTRLRIGHTQITHSHLMSKNDNTMCYNDVIMS</sequence>
<evidence type="ECO:0000313" key="1">
    <source>
        <dbReference type="EMBL" id="CAI6350687.1"/>
    </source>
</evidence>
<keyword evidence="2" id="KW-1185">Reference proteome</keyword>
<organism evidence="1 2">
    <name type="scientific">Macrosiphum euphorbiae</name>
    <name type="common">potato aphid</name>
    <dbReference type="NCBI Taxonomy" id="13131"/>
    <lineage>
        <taxon>Eukaryota</taxon>
        <taxon>Metazoa</taxon>
        <taxon>Ecdysozoa</taxon>
        <taxon>Arthropoda</taxon>
        <taxon>Hexapoda</taxon>
        <taxon>Insecta</taxon>
        <taxon>Pterygota</taxon>
        <taxon>Neoptera</taxon>
        <taxon>Paraneoptera</taxon>
        <taxon>Hemiptera</taxon>
        <taxon>Sternorrhyncha</taxon>
        <taxon>Aphidomorpha</taxon>
        <taxon>Aphidoidea</taxon>
        <taxon>Aphididae</taxon>
        <taxon>Macrosiphini</taxon>
        <taxon>Macrosiphum</taxon>
    </lineage>
</organism>
<evidence type="ECO:0000313" key="2">
    <source>
        <dbReference type="Proteomes" id="UP001160148"/>
    </source>
</evidence>
<dbReference type="Proteomes" id="UP001160148">
    <property type="component" value="Unassembled WGS sequence"/>
</dbReference>
<dbReference type="EMBL" id="CARXXK010000001">
    <property type="protein sequence ID" value="CAI6350687.1"/>
    <property type="molecule type" value="Genomic_DNA"/>
</dbReference>
<accession>A0AAV0W4I3</accession>
<dbReference type="AlphaFoldDB" id="A0AAV0W4I3"/>
<comment type="caution">
    <text evidence="1">The sequence shown here is derived from an EMBL/GenBank/DDBJ whole genome shotgun (WGS) entry which is preliminary data.</text>
</comment>
<reference evidence="1 2" key="1">
    <citation type="submission" date="2023-01" db="EMBL/GenBank/DDBJ databases">
        <authorList>
            <person name="Whitehead M."/>
        </authorList>
    </citation>
    <scope>NUCLEOTIDE SEQUENCE [LARGE SCALE GENOMIC DNA]</scope>
</reference>
<proteinExistence type="predicted"/>